<dbReference type="OrthoDB" id="679784at2"/>
<gene>
    <name evidence="2" type="ORF">EJA19_04355</name>
</gene>
<name>A0A428K6X5_9FLAO</name>
<evidence type="ECO:0000313" key="3">
    <source>
        <dbReference type="Proteomes" id="UP000270620"/>
    </source>
</evidence>
<evidence type="ECO:0000256" key="1">
    <source>
        <dbReference type="SAM" id="MobiDB-lite"/>
    </source>
</evidence>
<keyword evidence="3" id="KW-1185">Reference proteome</keyword>
<dbReference type="Proteomes" id="UP000270620">
    <property type="component" value="Unassembled WGS sequence"/>
</dbReference>
<dbReference type="RefSeq" id="WP_125467106.1">
    <property type="nucleotide sequence ID" value="NZ_RWBG01000001.1"/>
</dbReference>
<evidence type="ECO:0000313" key="2">
    <source>
        <dbReference type="EMBL" id="RSK42122.1"/>
    </source>
</evidence>
<dbReference type="AlphaFoldDB" id="A0A428K6X5"/>
<keyword evidence="2" id="KW-0176">Collagen</keyword>
<proteinExistence type="predicted"/>
<protein>
    <submittedName>
        <fullName evidence="2">Collagen-like protein</fullName>
    </submittedName>
</protein>
<organism evidence="2 3">
    <name type="scientific">Mangrovimonas spongiae</name>
    <dbReference type="NCBI Taxonomy" id="2494697"/>
    <lineage>
        <taxon>Bacteria</taxon>
        <taxon>Pseudomonadati</taxon>
        <taxon>Bacteroidota</taxon>
        <taxon>Flavobacteriia</taxon>
        <taxon>Flavobacteriales</taxon>
        <taxon>Flavobacteriaceae</taxon>
        <taxon>Mangrovimonas</taxon>
    </lineage>
</organism>
<accession>A0A428K6X5</accession>
<comment type="caution">
    <text evidence="2">The sequence shown here is derived from an EMBL/GenBank/DDBJ whole genome shotgun (WGS) entry which is preliminary data.</text>
</comment>
<sequence>MKLTKSTKQTVKAITYVMLAFIMAFNISCSPEDGEDGAQGPQGEQGPTGQDGADGEDGNANVITSAWLDANWNVSDTDTQKTMQITPEEIGISNSDLRNNCLVIVYLSQWGDSNIYTMPSSGRWSTAWYSYTYGNTGANVSGIRIKLESTNGTTLTEYQYAGFRGNRFRYVIIPTNNTNRNSLDFTNMSYEELINHFGLED</sequence>
<feature type="compositionally biased region" description="Low complexity" evidence="1">
    <location>
        <begin position="38"/>
        <end position="51"/>
    </location>
</feature>
<feature type="region of interest" description="Disordered" evidence="1">
    <location>
        <begin position="32"/>
        <end position="60"/>
    </location>
</feature>
<reference evidence="2 3" key="1">
    <citation type="submission" date="2018-12" db="EMBL/GenBank/DDBJ databases">
        <title>Mangrovimonas spongiae sp. nov., a novel member of the genus Mangrovimonas isolated from marine sponge.</title>
        <authorList>
            <person name="Zhuang L."/>
            <person name="Luo L."/>
        </authorList>
    </citation>
    <scope>NUCLEOTIDE SEQUENCE [LARGE SCALE GENOMIC DNA]</scope>
    <source>
        <strain evidence="2 3">HN-E26</strain>
    </source>
</reference>
<dbReference type="Gene3D" id="1.20.5.320">
    <property type="entry name" value="6-Phosphogluconate Dehydrogenase, domain 3"/>
    <property type="match status" value="1"/>
</dbReference>
<dbReference type="EMBL" id="RWBG01000001">
    <property type="protein sequence ID" value="RSK42122.1"/>
    <property type="molecule type" value="Genomic_DNA"/>
</dbReference>